<feature type="compositionally biased region" description="Basic and acidic residues" evidence="7">
    <location>
        <begin position="384"/>
        <end position="394"/>
    </location>
</feature>
<dbReference type="InterPro" id="IPR036638">
    <property type="entry name" value="HLH_DNA-bd_sf"/>
</dbReference>
<feature type="region of interest" description="Disordered" evidence="7">
    <location>
        <begin position="29"/>
        <end position="55"/>
    </location>
</feature>
<sequence length="606" mass="65538">MRRWDHGIRPMNLWTDENAAVMEAFHSPSTSSAAAADHNQAHRWPPLHSSSSSSQSTVTSSVLPLFSPETLQQRLHSLLDGGREKWTYAIFWQSSPTGPGGAAVLTWGDGYYRSCEVDKRKPLEGGALRSKAEQEHRKRVLRELNALISGGGAGGDDSADEEVTDTEWLFLLSMTHTFSPGAGIPGQALLSGSPVWVAGADRMAAAPCERARQARAFGLRTMVCVPLGSGVVELGSTHEIYQNSEILSKIRALFGHGYGGRPAPGSWPPQPQPQGEQVLLDPCVMYMAEPSAPKPPSHFDKPSSIHNLNFAGEVKKMPASSAATAGGGDAGALYVDKQISYGITRSPSRESHGQGFLSSSAAGVETAGATVKSEGAGGGLFGTDSDHSDLEASAREVTSTAVMEPEKKPRKRGRKPANGREEPLDHVEAERQRREKLNQRFYALRSVVPNVSKMDKASLLADAVAYINELRSKVQAVEADKRRLQAELDALKLELDSACPAIGNRQMPPPGHKSAAMCGEVEVEVKILGWEAMIRVQSDRRCHPAARLMVALCEMDLEVHYANVSAVKELMIQQATVKMVSRMYTQEQLTAALFSRITAESPQAIM</sequence>
<dbReference type="Pfam" id="PF14215">
    <property type="entry name" value="bHLH-MYC_N"/>
    <property type="match status" value="1"/>
</dbReference>
<dbReference type="PANTHER" id="PTHR11514">
    <property type="entry name" value="MYC"/>
    <property type="match status" value="1"/>
</dbReference>
<accession>A0AAQ3L675</accession>
<evidence type="ECO:0000259" key="8">
    <source>
        <dbReference type="PROSITE" id="PS50888"/>
    </source>
</evidence>
<dbReference type="Proteomes" id="UP001327560">
    <property type="component" value="Chromosome 9"/>
</dbReference>
<dbReference type="AlphaFoldDB" id="A0AAQ3L675"/>
<keyword evidence="4 5" id="KW-0539">Nucleus</keyword>
<evidence type="ECO:0000256" key="6">
    <source>
        <dbReference type="SAM" id="Coils"/>
    </source>
</evidence>
<dbReference type="PANTHER" id="PTHR11514:SF43">
    <property type="entry name" value="TRANSCRIPTION FACTOR MYC2"/>
    <property type="match status" value="1"/>
</dbReference>
<dbReference type="SUPFAM" id="SSF47459">
    <property type="entry name" value="HLH, helix-loop-helix DNA-binding domain"/>
    <property type="match status" value="1"/>
</dbReference>
<keyword evidence="6" id="KW-0175">Coiled coil</keyword>
<dbReference type="CDD" id="cd11449">
    <property type="entry name" value="bHLH_AtAIB_like"/>
    <property type="match status" value="1"/>
</dbReference>
<feature type="domain" description="BHLH" evidence="8">
    <location>
        <begin position="421"/>
        <end position="470"/>
    </location>
</feature>
<feature type="coiled-coil region" evidence="6">
    <location>
        <begin position="467"/>
        <end position="494"/>
    </location>
</feature>
<dbReference type="GO" id="GO:0046983">
    <property type="term" value="F:protein dimerization activity"/>
    <property type="evidence" value="ECO:0007669"/>
    <property type="project" value="InterPro"/>
</dbReference>
<dbReference type="SMART" id="SM00353">
    <property type="entry name" value="HLH"/>
    <property type="match status" value="1"/>
</dbReference>
<dbReference type="InterPro" id="IPR045084">
    <property type="entry name" value="AIB/MYC-like"/>
</dbReference>
<keyword evidence="10" id="KW-1185">Reference proteome</keyword>
<feature type="region of interest" description="Disordered" evidence="7">
    <location>
        <begin position="372"/>
        <end position="431"/>
    </location>
</feature>
<dbReference type="InterPro" id="IPR025610">
    <property type="entry name" value="MYC/MYB_N"/>
</dbReference>
<comment type="subcellular location">
    <subcellularLocation>
        <location evidence="5">Nucleus</location>
    </subcellularLocation>
</comment>
<feature type="compositionally biased region" description="Basic residues" evidence="7">
    <location>
        <begin position="408"/>
        <end position="417"/>
    </location>
</feature>
<evidence type="ECO:0000256" key="4">
    <source>
        <dbReference type="ARBA" id="ARBA00023242"/>
    </source>
</evidence>
<evidence type="ECO:0000313" key="10">
    <source>
        <dbReference type="Proteomes" id="UP001327560"/>
    </source>
</evidence>
<comment type="similarity">
    <text evidence="1">Belongs to the bHLH protein family.</text>
</comment>
<proteinExistence type="inferred from homology"/>
<dbReference type="Pfam" id="PF00010">
    <property type="entry name" value="HLH"/>
    <property type="match status" value="1"/>
</dbReference>
<dbReference type="GO" id="GO:0003700">
    <property type="term" value="F:DNA-binding transcription factor activity"/>
    <property type="evidence" value="ECO:0007669"/>
    <property type="project" value="InterPro"/>
</dbReference>
<dbReference type="InterPro" id="IPR011598">
    <property type="entry name" value="bHLH_dom"/>
</dbReference>
<keyword evidence="2 5" id="KW-0805">Transcription regulation</keyword>
<dbReference type="Gene3D" id="3.30.450.40">
    <property type="match status" value="1"/>
</dbReference>
<protein>
    <recommendedName>
        <fullName evidence="5">Transcription factor</fullName>
        <shortName evidence="5">bHLH transcription factor</shortName>
    </recommendedName>
    <alternativeName>
        <fullName evidence="5">Basic helix-loop-helix protein</fullName>
    </alternativeName>
</protein>
<keyword evidence="3 5" id="KW-0804">Transcription</keyword>
<dbReference type="PROSITE" id="PS50888">
    <property type="entry name" value="BHLH"/>
    <property type="match status" value="1"/>
</dbReference>
<dbReference type="InterPro" id="IPR029016">
    <property type="entry name" value="GAF-like_dom_sf"/>
</dbReference>
<dbReference type="Gene3D" id="4.10.280.10">
    <property type="entry name" value="Helix-loop-helix DNA-binding domain"/>
    <property type="match status" value="1"/>
</dbReference>
<evidence type="ECO:0000256" key="7">
    <source>
        <dbReference type="SAM" id="MobiDB-lite"/>
    </source>
</evidence>
<dbReference type="GO" id="GO:0000976">
    <property type="term" value="F:transcription cis-regulatory region binding"/>
    <property type="evidence" value="ECO:0007669"/>
    <property type="project" value="TreeGrafter"/>
</dbReference>
<evidence type="ECO:0000256" key="3">
    <source>
        <dbReference type="ARBA" id="ARBA00023163"/>
    </source>
</evidence>
<name>A0AAQ3L675_9LILI</name>
<organism evidence="9 10">
    <name type="scientific">Canna indica</name>
    <name type="common">Indian-shot</name>
    <dbReference type="NCBI Taxonomy" id="4628"/>
    <lineage>
        <taxon>Eukaryota</taxon>
        <taxon>Viridiplantae</taxon>
        <taxon>Streptophyta</taxon>
        <taxon>Embryophyta</taxon>
        <taxon>Tracheophyta</taxon>
        <taxon>Spermatophyta</taxon>
        <taxon>Magnoliopsida</taxon>
        <taxon>Liliopsida</taxon>
        <taxon>Zingiberales</taxon>
        <taxon>Cannaceae</taxon>
        <taxon>Canna</taxon>
    </lineage>
</organism>
<dbReference type="EMBL" id="CP136898">
    <property type="protein sequence ID" value="WOL18986.1"/>
    <property type="molecule type" value="Genomic_DNA"/>
</dbReference>
<evidence type="ECO:0000256" key="5">
    <source>
        <dbReference type="RuleBase" id="RU369104"/>
    </source>
</evidence>
<dbReference type="GO" id="GO:0005634">
    <property type="term" value="C:nucleus"/>
    <property type="evidence" value="ECO:0007669"/>
    <property type="project" value="UniProtKB-SubCell"/>
</dbReference>
<evidence type="ECO:0000313" key="9">
    <source>
        <dbReference type="EMBL" id="WOL18986.1"/>
    </source>
</evidence>
<reference evidence="9 10" key="1">
    <citation type="submission" date="2023-10" db="EMBL/GenBank/DDBJ databases">
        <title>Chromosome-scale genome assembly provides insights into flower coloration mechanisms of Canna indica.</title>
        <authorList>
            <person name="Li C."/>
        </authorList>
    </citation>
    <scope>NUCLEOTIDE SEQUENCE [LARGE SCALE GENOMIC DNA]</scope>
    <source>
        <tissue evidence="9">Flower</tissue>
    </source>
</reference>
<evidence type="ECO:0000256" key="2">
    <source>
        <dbReference type="ARBA" id="ARBA00023015"/>
    </source>
</evidence>
<gene>
    <name evidence="9" type="ORF">Cni_G27783</name>
</gene>
<feature type="compositionally biased region" description="Basic and acidic residues" evidence="7">
    <location>
        <begin position="418"/>
        <end position="431"/>
    </location>
</feature>
<evidence type="ECO:0000256" key="1">
    <source>
        <dbReference type="ARBA" id="ARBA00005510"/>
    </source>
</evidence>